<evidence type="ECO:0000313" key="1">
    <source>
        <dbReference type="EMBL" id="SBP87821.1"/>
    </source>
</evidence>
<gene>
    <name evidence="1" type="ORF">THIARS_60534</name>
</gene>
<dbReference type="AlphaFoldDB" id="A0A238D3J6"/>
<accession>A0A238D3J6</accession>
<proteinExistence type="predicted"/>
<name>A0A238D3J6_THIDL</name>
<dbReference type="EMBL" id="FLMQ01000055">
    <property type="protein sequence ID" value="SBP87821.1"/>
    <property type="molecule type" value="Genomic_DNA"/>
</dbReference>
<reference evidence="1 2" key="1">
    <citation type="submission" date="2016-06" db="EMBL/GenBank/DDBJ databases">
        <authorList>
            <person name="Kjaerup R.B."/>
            <person name="Dalgaard T.S."/>
            <person name="Juul-Madsen H.R."/>
        </authorList>
    </citation>
    <scope>NUCLEOTIDE SEQUENCE [LARGE SCALE GENOMIC DNA]</scope>
    <source>
        <strain evidence="1 2">DSM 16361</strain>
    </source>
</reference>
<dbReference type="Proteomes" id="UP000214566">
    <property type="component" value="Unassembled WGS sequence"/>
</dbReference>
<sequence>MGKTLGAFVARARVELAMTDAAGKWLPAHTRAAGTPAQVYTRGPSTPPAPASCAEPSARCGLARLCGTSCA</sequence>
<evidence type="ECO:0000313" key="2">
    <source>
        <dbReference type="Proteomes" id="UP000214566"/>
    </source>
</evidence>
<organism evidence="1 2">
    <name type="scientific">Thiomonas delicata</name>
    <name type="common">Thiomonas cuprina</name>
    <dbReference type="NCBI Taxonomy" id="364030"/>
    <lineage>
        <taxon>Bacteria</taxon>
        <taxon>Pseudomonadati</taxon>
        <taxon>Pseudomonadota</taxon>
        <taxon>Betaproteobacteria</taxon>
        <taxon>Burkholderiales</taxon>
        <taxon>Thiomonas</taxon>
    </lineage>
</organism>
<protein>
    <submittedName>
        <fullName evidence="1">Uncharacterized protein</fullName>
    </submittedName>
</protein>
<keyword evidence="2" id="KW-1185">Reference proteome</keyword>